<dbReference type="Gene3D" id="1.20.144.10">
    <property type="entry name" value="Phosphatidic acid phosphatase type 2/haloperoxidase"/>
    <property type="match status" value="1"/>
</dbReference>
<evidence type="ECO:0000313" key="3">
    <source>
        <dbReference type="Proteomes" id="UP000504635"/>
    </source>
</evidence>
<dbReference type="Proteomes" id="UP000504635">
    <property type="component" value="Unplaced"/>
</dbReference>
<gene>
    <name evidence="4" type="primary">LOC115883554</name>
</gene>
<proteinExistence type="predicted"/>
<dbReference type="AlphaFoldDB" id="A0A6J2Y4A7"/>
<feature type="transmembrane region" description="Helical" evidence="1">
    <location>
        <begin position="78"/>
        <end position="96"/>
    </location>
</feature>
<keyword evidence="1" id="KW-0472">Membrane</keyword>
<organism evidence="3 4">
    <name type="scientific">Sitophilus oryzae</name>
    <name type="common">Rice weevil</name>
    <name type="synonym">Curculio oryzae</name>
    <dbReference type="NCBI Taxonomy" id="7048"/>
    <lineage>
        <taxon>Eukaryota</taxon>
        <taxon>Metazoa</taxon>
        <taxon>Ecdysozoa</taxon>
        <taxon>Arthropoda</taxon>
        <taxon>Hexapoda</taxon>
        <taxon>Insecta</taxon>
        <taxon>Pterygota</taxon>
        <taxon>Neoptera</taxon>
        <taxon>Endopterygota</taxon>
        <taxon>Coleoptera</taxon>
        <taxon>Polyphaga</taxon>
        <taxon>Cucujiformia</taxon>
        <taxon>Curculionidae</taxon>
        <taxon>Dryophthorinae</taxon>
        <taxon>Sitophilus</taxon>
    </lineage>
</organism>
<dbReference type="OrthoDB" id="10266771at2759"/>
<dbReference type="InterPro" id="IPR000326">
    <property type="entry name" value="PAP2/HPO"/>
</dbReference>
<keyword evidence="1" id="KW-0812">Transmembrane</keyword>
<dbReference type="GeneID" id="115883554"/>
<dbReference type="FunCoup" id="A0A6J2Y4A7">
    <property type="interactions" value="114"/>
</dbReference>
<name>A0A6J2Y4A7_SITOR</name>
<sequence>MTESKRIVPPLLRVILNADEEITKKFVLWGNSLSPFTCLRMHFQALEITCHGIPWLVFWVAVTWLFNKPSLVPLQVNMLLALILDIVAIALLKAYFRRRRPMGNKDDAFAQIGPDNFSFPSGHVSRAAMVVFIFIFLYPVSIIFYPPMFAWVTVLAISRVLMERHYLLDVAGGLFLGIFEGILMSILWLSDENARWLFNCISDEKLEGGEFHV</sequence>
<dbReference type="CDD" id="cd03391">
    <property type="entry name" value="PAP2_containing_2_like"/>
    <property type="match status" value="1"/>
</dbReference>
<feature type="transmembrane region" description="Helical" evidence="1">
    <location>
        <begin position="127"/>
        <end position="146"/>
    </location>
</feature>
<reference evidence="4" key="1">
    <citation type="submission" date="2025-08" db="UniProtKB">
        <authorList>
            <consortium name="RefSeq"/>
        </authorList>
    </citation>
    <scope>IDENTIFICATION</scope>
    <source>
        <tissue evidence="4">Gonads</tissue>
    </source>
</reference>
<keyword evidence="3" id="KW-1185">Reference proteome</keyword>
<dbReference type="PANTHER" id="PTHR14969">
    <property type="entry name" value="SPHINGOSINE-1-PHOSPHATE PHOSPHOHYDROLASE"/>
    <property type="match status" value="1"/>
</dbReference>
<dbReference type="InParanoid" id="A0A6J2Y4A7"/>
<feature type="transmembrane region" description="Helical" evidence="1">
    <location>
        <begin position="48"/>
        <end position="66"/>
    </location>
</feature>
<accession>A0A6J2Y4A7</accession>
<feature type="transmembrane region" description="Helical" evidence="1">
    <location>
        <begin position="166"/>
        <end position="189"/>
    </location>
</feature>
<evidence type="ECO:0000256" key="1">
    <source>
        <dbReference type="SAM" id="Phobius"/>
    </source>
</evidence>
<dbReference type="GO" id="GO:0042392">
    <property type="term" value="F:sphingosine-1-phosphate phosphatase activity"/>
    <property type="evidence" value="ECO:0007669"/>
    <property type="project" value="TreeGrafter"/>
</dbReference>
<evidence type="ECO:0000313" key="4">
    <source>
        <dbReference type="RefSeq" id="XP_030757779.1"/>
    </source>
</evidence>
<protein>
    <submittedName>
        <fullName evidence="4">LOW QUALITY PROTEIN: phospholipid phosphatase 6-like</fullName>
    </submittedName>
</protein>
<dbReference type="KEGG" id="soy:115883554"/>
<dbReference type="SUPFAM" id="SSF48317">
    <property type="entry name" value="Acid phosphatase/Vanadium-dependent haloperoxidase"/>
    <property type="match status" value="1"/>
</dbReference>
<dbReference type="PANTHER" id="PTHR14969:SF13">
    <property type="entry name" value="AT30094P"/>
    <property type="match status" value="1"/>
</dbReference>
<feature type="domain" description="Phosphatidic acid phosphatase type 2/haloperoxidase" evidence="2">
    <location>
        <begin position="74"/>
        <end position="185"/>
    </location>
</feature>
<dbReference type="RefSeq" id="XP_030757779.1">
    <property type="nucleotide sequence ID" value="XM_030901919.1"/>
</dbReference>
<evidence type="ECO:0000259" key="2">
    <source>
        <dbReference type="SMART" id="SM00014"/>
    </source>
</evidence>
<keyword evidence="1" id="KW-1133">Transmembrane helix</keyword>
<dbReference type="SMART" id="SM00014">
    <property type="entry name" value="acidPPc"/>
    <property type="match status" value="1"/>
</dbReference>
<dbReference type="Pfam" id="PF01569">
    <property type="entry name" value="PAP2"/>
    <property type="match status" value="1"/>
</dbReference>
<dbReference type="InterPro" id="IPR036938">
    <property type="entry name" value="PAP2/HPO_sf"/>
</dbReference>